<keyword evidence="2" id="KW-1185">Reference proteome</keyword>
<evidence type="ECO:0000313" key="1">
    <source>
        <dbReference type="EMBL" id="SPM26527.1"/>
    </source>
</evidence>
<dbReference type="InterPro" id="IPR027417">
    <property type="entry name" value="P-loop_NTPase"/>
</dbReference>
<dbReference type="Pfam" id="PF13469">
    <property type="entry name" value="Sulfotransfer_3"/>
    <property type="match status" value="1"/>
</dbReference>
<keyword evidence="1" id="KW-0808">Transferase</keyword>
<sequence>MRSPVFIIGSVRSGTSALVDVLWHIGYEGFGEGHFLSLIHYIDAIVDLHYDRFASTDPEVLLGKLVGNVDRRHLKRSLYETFRTLVNDLNAKQLELDPKDPWFDKTADPGMILASPILRELWPSSVFVFAKRRGIENVISRVKKFPGASFEDHCAGWAGSMAEWRNTRQQLPPECFIEVEQRDMIQQPERTARSLCSFLHGDENAVQAAYKVLSTPGLQESEKGSASKTFSLAESGWTAEQTETFLKHCESEMKEFGYTMDERYSVTV</sequence>
<dbReference type="RefSeq" id="WP_083746383.1">
    <property type="nucleotide sequence ID" value="NZ_LT717690.1"/>
</dbReference>
<dbReference type="Proteomes" id="UP000241595">
    <property type="component" value="Unassembled WGS sequence"/>
</dbReference>
<proteinExistence type="predicted"/>
<name>A0A2U3N4S6_9MYCO</name>
<gene>
    <name evidence="1" type="ORF">MTAB308_2</name>
</gene>
<protein>
    <submittedName>
        <fullName evidence="1">Sulfotransferase family protein</fullName>
    </submittedName>
</protein>
<reference evidence="1 2" key="1">
    <citation type="submission" date="2017-01" db="EMBL/GenBank/DDBJ databases">
        <authorList>
            <consortium name="Urmite Genomes"/>
        </authorList>
    </citation>
    <scope>NUCLEOTIDE SEQUENCE [LARGE SCALE GENOMIC DNA]</scope>
    <source>
        <strain evidence="1 2">AB308</strain>
    </source>
</reference>
<dbReference type="SUPFAM" id="SSF52540">
    <property type="entry name" value="P-loop containing nucleoside triphosphate hydrolases"/>
    <property type="match status" value="1"/>
</dbReference>
<dbReference type="EMBL" id="FTRV01000001">
    <property type="protein sequence ID" value="SPM26527.1"/>
    <property type="molecule type" value="Genomic_DNA"/>
</dbReference>
<accession>A0A2U3N4S6</accession>
<dbReference type="Gene3D" id="3.40.50.300">
    <property type="entry name" value="P-loop containing nucleotide triphosphate hydrolases"/>
    <property type="match status" value="1"/>
</dbReference>
<dbReference type="GO" id="GO:0016740">
    <property type="term" value="F:transferase activity"/>
    <property type="evidence" value="ECO:0007669"/>
    <property type="project" value="UniProtKB-KW"/>
</dbReference>
<dbReference type="STRING" id="1841859.GCA_900157385_00001"/>
<evidence type="ECO:0000313" key="2">
    <source>
        <dbReference type="Proteomes" id="UP000241595"/>
    </source>
</evidence>
<organism evidence="1 2">
    <name type="scientific">Mycobacterium terramassiliense</name>
    <dbReference type="NCBI Taxonomy" id="1841859"/>
    <lineage>
        <taxon>Bacteria</taxon>
        <taxon>Bacillati</taxon>
        <taxon>Actinomycetota</taxon>
        <taxon>Actinomycetes</taxon>
        <taxon>Mycobacteriales</taxon>
        <taxon>Mycobacteriaceae</taxon>
        <taxon>Mycobacterium</taxon>
    </lineage>
</organism>
<dbReference type="AlphaFoldDB" id="A0A2U3N4S6"/>